<keyword evidence="3" id="KW-0175">Coiled coil</keyword>
<keyword evidence="6" id="KW-1185">Reference proteome</keyword>
<comment type="catalytic activity">
    <reaction evidence="2">
        <text>2 GTP = 3',3'-c-di-GMP + 2 diphosphate</text>
        <dbReference type="Rhea" id="RHEA:24898"/>
        <dbReference type="ChEBI" id="CHEBI:33019"/>
        <dbReference type="ChEBI" id="CHEBI:37565"/>
        <dbReference type="ChEBI" id="CHEBI:58805"/>
        <dbReference type="EC" id="2.7.7.65"/>
    </reaction>
</comment>
<feature type="coiled-coil region" evidence="3">
    <location>
        <begin position="9"/>
        <end position="43"/>
    </location>
</feature>
<dbReference type="EC" id="2.7.7.65" evidence="1"/>
<dbReference type="CDD" id="cd01949">
    <property type="entry name" value="GGDEF"/>
    <property type="match status" value="1"/>
</dbReference>
<feature type="domain" description="GGDEF" evidence="4">
    <location>
        <begin position="340"/>
        <end position="471"/>
    </location>
</feature>
<dbReference type="Pfam" id="PF20975">
    <property type="entry name" value="DGCcoil"/>
    <property type="match status" value="1"/>
</dbReference>
<dbReference type="FunFam" id="3.30.70.270:FF:000001">
    <property type="entry name" value="Diguanylate cyclase domain protein"/>
    <property type="match status" value="1"/>
</dbReference>
<dbReference type="InterPro" id="IPR029787">
    <property type="entry name" value="Nucleotide_cyclase"/>
</dbReference>
<protein>
    <recommendedName>
        <fullName evidence="1">diguanylate cyclase</fullName>
        <ecNumber evidence="1">2.7.7.65</ecNumber>
    </recommendedName>
</protein>
<dbReference type="InterPro" id="IPR043128">
    <property type="entry name" value="Rev_trsase/Diguanyl_cyclase"/>
</dbReference>
<dbReference type="NCBIfam" id="TIGR00254">
    <property type="entry name" value="GGDEF"/>
    <property type="match status" value="1"/>
</dbReference>
<organism evidence="5 6">
    <name type="scientific">Desulfobacula phenolica</name>
    <dbReference type="NCBI Taxonomy" id="90732"/>
    <lineage>
        <taxon>Bacteria</taxon>
        <taxon>Pseudomonadati</taxon>
        <taxon>Thermodesulfobacteriota</taxon>
        <taxon>Desulfobacteria</taxon>
        <taxon>Desulfobacterales</taxon>
        <taxon>Desulfobacteraceae</taxon>
        <taxon>Desulfobacula</taxon>
    </lineage>
</organism>
<dbReference type="InterPro" id="IPR050469">
    <property type="entry name" value="Diguanylate_Cyclase"/>
</dbReference>
<proteinExistence type="predicted"/>
<evidence type="ECO:0000256" key="2">
    <source>
        <dbReference type="ARBA" id="ARBA00034247"/>
    </source>
</evidence>
<reference evidence="6" key="1">
    <citation type="submission" date="2016-10" db="EMBL/GenBank/DDBJ databases">
        <authorList>
            <person name="Varghese N."/>
            <person name="Submissions S."/>
        </authorList>
    </citation>
    <scope>NUCLEOTIDE SEQUENCE [LARGE SCALE GENOMIC DNA]</scope>
    <source>
        <strain evidence="6">DSM 3384</strain>
    </source>
</reference>
<gene>
    <name evidence="5" type="ORF">SAMN04487931_103375</name>
</gene>
<dbReference type="SUPFAM" id="SSF55073">
    <property type="entry name" value="Nucleotide cyclase"/>
    <property type="match status" value="1"/>
</dbReference>
<dbReference type="AlphaFoldDB" id="A0A1H2EV50"/>
<dbReference type="Proteomes" id="UP000199608">
    <property type="component" value="Unassembled WGS sequence"/>
</dbReference>
<dbReference type="GO" id="GO:0052621">
    <property type="term" value="F:diguanylate cyclase activity"/>
    <property type="evidence" value="ECO:0007669"/>
    <property type="project" value="UniProtKB-EC"/>
</dbReference>
<dbReference type="InterPro" id="IPR000160">
    <property type="entry name" value="GGDEF_dom"/>
</dbReference>
<evidence type="ECO:0000313" key="5">
    <source>
        <dbReference type="EMBL" id="SDT99000.1"/>
    </source>
</evidence>
<dbReference type="SMART" id="SM00267">
    <property type="entry name" value="GGDEF"/>
    <property type="match status" value="1"/>
</dbReference>
<dbReference type="PANTHER" id="PTHR45138">
    <property type="entry name" value="REGULATORY COMPONENTS OF SENSORY TRANSDUCTION SYSTEM"/>
    <property type="match status" value="1"/>
</dbReference>
<dbReference type="PANTHER" id="PTHR45138:SF9">
    <property type="entry name" value="DIGUANYLATE CYCLASE DGCM-RELATED"/>
    <property type="match status" value="1"/>
</dbReference>
<dbReference type="EMBL" id="FNLL01000003">
    <property type="protein sequence ID" value="SDT99000.1"/>
    <property type="molecule type" value="Genomic_DNA"/>
</dbReference>
<dbReference type="PROSITE" id="PS50887">
    <property type="entry name" value="GGDEF"/>
    <property type="match status" value="1"/>
</dbReference>
<accession>A0A1H2EV50</accession>
<sequence>MDSAQEEKIIILQNQVEKLKSQKDTLLKELDTVEEQSERTNQLYRKYFPLIIDSVATGDNLFSKVCKDLSTALKKGDSQGKIEYLFQQLKSAILKEDITPAVFVRKKKGLFASLIKGGSDSFVDEYKQSYHEVVNTLRSTLDQKYAGKLDNITKRINAASDTNDISEIRERVFSLVFVYISDTNQDRGKVNAFIREIVGKILDIESKLATTYQQTDSMFQSNQGFESVLSSELIELKQATDVASSIDVLKIKVAERLAYIETTLDKKQADDRFIREAVEENKNAFKSGFVKLQEELEEVTRYSEELEKKLNLDQLTGAFNRRAYDKRVEEEMARFLRYGTCFSLLLIDADKFKLINDNYGHAIGDRCLKEIINRTIPLLRKTDMLARYGGEEFLVIMPETDAKGAKTAAEKIRHTIENIEFIYKKDKVTVTVSIGVSQSREGDKSHHQIFERADMAVYQAKEQGRNRVVVN</sequence>
<evidence type="ECO:0000256" key="3">
    <source>
        <dbReference type="SAM" id="Coils"/>
    </source>
</evidence>
<dbReference type="InterPro" id="IPR048516">
    <property type="entry name" value="DGCcoil"/>
</dbReference>
<dbReference type="Pfam" id="PF00990">
    <property type="entry name" value="GGDEF"/>
    <property type="match status" value="1"/>
</dbReference>
<evidence type="ECO:0000259" key="4">
    <source>
        <dbReference type="PROSITE" id="PS50887"/>
    </source>
</evidence>
<evidence type="ECO:0000256" key="1">
    <source>
        <dbReference type="ARBA" id="ARBA00012528"/>
    </source>
</evidence>
<dbReference type="Gene3D" id="3.30.70.270">
    <property type="match status" value="1"/>
</dbReference>
<evidence type="ECO:0000313" key="6">
    <source>
        <dbReference type="Proteomes" id="UP000199608"/>
    </source>
</evidence>
<name>A0A1H2EV50_9BACT</name>
<dbReference type="RefSeq" id="WP_092231965.1">
    <property type="nucleotide sequence ID" value="NZ_FNLL01000003.1"/>
</dbReference>